<dbReference type="Proteomes" id="UP001151760">
    <property type="component" value="Unassembled WGS sequence"/>
</dbReference>
<evidence type="ECO:0000313" key="2">
    <source>
        <dbReference type="EMBL" id="GJS71759.1"/>
    </source>
</evidence>
<reference evidence="2" key="2">
    <citation type="submission" date="2022-01" db="EMBL/GenBank/DDBJ databases">
        <authorList>
            <person name="Yamashiro T."/>
            <person name="Shiraishi A."/>
            <person name="Satake H."/>
            <person name="Nakayama K."/>
        </authorList>
    </citation>
    <scope>NUCLEOTIDE SEQUENCE</scope>
</reference>
<keyword evidence="3" id="KW-1185">Reference proteome</keyword>
<comment type="caution">
    <text evidence="2">The sequence shown here is derived from an EMBL/GenBank/DDBJ whole genome shotgun (WGS) entry which is preliminary data.</text>
</comment>
<proteinExistence type="predicted"/>
<feature type="region of interest" description="Disordered" evidence="1">
    <location>
        <begin position="167"/>
        <end position="206"/>
    </location>
</feature>
<sequence>MFQAKASKERLGVVKSFMACKPKPGAFICDLVLEMRGYFDRLESLNMVFDVELSINIIITQSCAANYNQFVLSYQMNRKETSIMELHSLLQAAEYIIKSHSVMSDSDESRVTYTEREAALQALPLQDYVPGLESQTGTTFARFVSSPEHANDEIVVEDHHMGGAFWERIATPTAQSPDYVPESDLEADPEEDDDEDPKEDPVDYPA</sequence>
<dbReference type="EMBL" id="BQNB010010029">
    <property type="protein sequence ID" value="GJS71759.1"/>
    <property type="molecule type" value="Genomic_DNA"/>
</dbReference>
<evidence type="ECO:0000313" key="3">
    <source>
        <dbReference type="Proteomes" id="UP001151760"/>
    </source>
</evidence>
<gene>
    <name evidence="2" type="ORF">Tco_0704600</name>
</gene>
<organism evidence="2 3">
    <name type="scientific">Tanacetum coccineum</name>
    <dbReference type="NCBI Taxonomy" id="301880"/>
    <lineage>
        <taxon>Eukaryota</taxon>
        <taxon>Viridiplantae</taxon>
        <taxon>Streptophyta</taxon>
        <taxon>Embryophyta</taxon>
        <taxon>Tracheophyta</taxon>
        <taxon>Spermatophyta</taxon>
        <taxon>Magnoliopsida</taxon>
        <taxon>eudicotyledons</taxon>
        <taxon>Gunneridae</taxon>
        <taxon>Pentapetalae</taxon>
        <taxon>asterids</taxon>
        <taxon>campanulids</taxon>
        <taxon>Asterales</taxon>
        <taxon>Asteraceae</taxon>
        <taxon>Asteroideae</taxon>
        <taxon>Anthemideae</taxon>
        <taxon>Anthemidinae</taxon>
        <taxon>Tanacetum</taxon>
    </lineage>
</organism>
<accession>A0ABQ4Y2A9</accession>
<feature type="compositionally biased region" description="Acidic residues" evidence="1">
    <location>
        <begin position="181"/>
        <end position="198"/>
    </location>
</feature>
<name>A0ABQ4Y2A9_9ASTR</name>
<reference evidence="2" key="1">
    <citation type="journal article" date="2022" name="Int. J. Mol. Sci.">
        <title>Draft Genome of Tanacetum Coccineum: Genomic Comparison of Closely Related Tanacetum-Family Plants.</title>
        <authorList>
            <person name="Yamashiro T."/>
            <person name="Shiraishi A."/>
            <person name="Nakayama K."/>
            <person name="Satake H."/>
        </authorList>
    </citation>
    <scope>NUCLEOTIDE SEQUENCE</scope>
</reference>
<evidence type="ECO:0000256" key="1">
    <source>
        <dbReference type="SAM" id="MobiDB-lite"/>
    </source>
</evidence>
<protein>
    <submittedName>
        <fullName evidence="2">Uncharacterized protein</fullName>
    </submittedName>
</protein>